<dbReference type="InParanoid" id="A0A194RGE5"/>
<protein>
    <recommendedName>
        <fullName evidence="4">Secreted protein</fullName>
    </recommendedName>
</protein>
<reference evidence="2 3" key="1">
    <citation type="journal article" date="2015" name="Nat. Commun.">
        <title>Outbred genome sequencing and CRISPR/Cas9 gene editing in butterflies.</title>
        <authorList>
            <person name="Li X."/>
            <person name="Fan D."/>
            <person name="Zhang W."/>
            <person name="Liu G."/>
            <person name="Zhang L."/>
            <person name="Zhao L."/>
            <person name="Fang X."/>
            <person name="Chen L."/>
            <person name="Dong Y."/>
            <person name="Chen Y."/>
            <person name="Ding Y."/>
            <person name="Zhao R."/>
            <person name="Feng M."/>
            <person name="Zhu Y."/>
            <person name="Feng Y."/>
            <person name="Jiang X."/>
            <person name="Zhu D."/>
            <person name="Xiang H."/>
            <person name="Feng X."/>
            <person name="Li S."/>
            <person name="Wang J."/>
            <person name="Zhang G."/>
            <person name="Kronforst M.R."/>
            <person name="Wang W."/>
        </authorList>
    </citation>
    <scope>NUCLEOTIDE SEQUENCE [LARGE SCALE GENOMIC DNA]</scope>
    <source>
        <strain evidence="2">Ya'a_city_454_Pm</strain>
        <tissue evidence="2">Whole body</tissue>
    </source>
</reference>
<keyword evidence="3" id="KW-1185">Reference proteome</keyword>
<dbReference type="EMBL" id="KQ460211">
    <property type="protein sequence ID" value="KPJ16519.1"/>
    <property type="molecule type" value="Genomic_DNA"/>
</dbReference>
<evidence type="ECO:0000313" key="2">
    <source>
        <dbReference type="EMBL" id="KPJ16519.1"/>
    </source>
</evidence>
<organism evidence="2 3">
    <name type="scientific">Papilio machaon</name>
    <name type="common">Old World swallowtail butterfly</name>
    <dbReference type="NCBI Taxonomy" id="76193"/>
    <lineage>
        <taxon>Eukaryota</taxon>
        <taxon>Metazoa</taxon>
        <taxon>Ecdysozoa</taxon>
        <taxon>Arthropoda</taxon>
        <taxon>Hexapoda</taxon>
        <taxon>Insecta</taxon>
        <taxon>Pterygota</taxon>
        <taxon>Neoptera</taxon>
        <taxon>Endopterygota</taxon>
        <taxon>Lepidoptera</taxon>
        <taxon>Glossata</taxon>
        <taxon>Ditrysia</taxon>
        <taxon>Papilionoidea</taxon>
        <taxon>Papilionidae</taxon>
        <taxon>Papilioninae</taxon>
        <taxon>Papilio</taxon>
    </lineage>
</organism>
<evidence type="ECO:0000313" key="3">
    <source>
        <dbReference type="Proteomes" id="UP000053240"/>
    </source>
</evidence>
<feature type="signal peptide" evidence="1">
    <location>
        <begin position="1"/>
        <end position="19"/>
    </location>
</feature>
<evidence type="ECO:0008006" key="4">
    <source>
        <dbReference type="Google" id="ProtNLM"/>
    </source>
</evidence>
<keyword evidence="1" id="KW-0732">Signal</keyword>
<evidence type="ECO:0000256" key="1">
    <source>
        <dbReference type="SAM" id="SignalP"/>
    </source>
</evidence>
<feature type="chain" id="PRO_5008265169" description="Secreted protein" evidence="1">
    <location>
        <begin position="20"/>
        <end position="82"/>
    </location>
</feature>
<dbReference type="AlphaFoldDB" id="A0A194RGE5"/>
<proteinExistence type="predicted"/>
<gene>
    <name evidence="2" type="ORF">RR48_08110</name>
</gene>
<name>A0A194RGE5_PAPMA</name>
<sequence>MLFFALVLAFAMRVNMSMAIVAMTDKTKEDKTVSVVVLHRILDELLLPLEAAISIGRVDDARLGGSRRWNDAARRSRATGLS</sequence>
<accession>A0A194RGE5</accession>
<dbReference type="Proteomes" id="UP000053240">
    <property type="component" value="Unassembled WGS sequence"/>
</dbReference>